<dbReference type="EMBL" id="CP084931">
    <property type="protein sequence ID" value="USI74980.1"/>
    <property type="molecule type" value="Genomic_DNA"/>
</dbReference>
<sequence length="288" mass="30565">MTILVTGATGTIGRVVVEQLVARGASVRAYVRDPARAQLPAGVALAKGDMLDIDGFRAALSGVSTLFLLTAVAADEVTQSLTALNLAREAGIERIVYLSVIHGALYADVPHFAGKAVVERMIEATDMAATILQPAYFMNNDAAIRDVVTNYGVYPMPLGDKGIAMVDARDVGEVAALELLRRNRAPGPLPRLRIPLVGPDTLTGTEAAAVWSAALNREIAYGGEDGAGFEQTLRATMPAWMAFDMRMMAARFAAHGMIPEAGDRARLTAMLGRPLHDYRTFVAGLTAA</sequence>
<dbReference type="InterPro" id="IPR036291">
    <property type="entry name" value="NAD(P)-bd_dom_sf"/>
</dbReference>
<dbReference type="PANTHER" id="PTHR43162:SF1">
    <property type="entry name" value="PRESTALK A DIFFERENTIATION PROTEIN A"/>
    <property type="match status" value="1"/>
</dbReference>
<dbReference type="PANTHER" id="PTHR43162">
    <property type="match status" value="1"/>
</dbReference>
<gene>
    <name evidence="2" type="ORF">LHA26_17585</name>
</gene>
<dbReference type="InterPro" id="IPR051604">
    <property type="entry name" value="Ergot_Alk_Oxidoreductase"/>
</dbReference>
<name>A0ABY4XDC4_9SPHN</name>
<protein>
    <submittedName>
        <fullName evidence="2">NmrA family NAD(P)-binding protein</fullName>
    </submittedName>
</protein>
<dbReference type="Gene3D" id="3.90.25.10">
    <property type="entry name" value="UDP-galactose 4-epimerase, domain 1"/>
    <property type="match status" value="1"/>
</dbReference>
<evidence type="ECO:0000313" key="3">
    <source>
        <dbReference type="Proteomes" id="UP001056937"/>
    </source>
</evidence>
<organism evidence="2 3">
    <name type="scientific">Sphingomonas morindae</name>
    <dbReference type="NCBI Taxonomy" id="1541170"/>
    <lineage>
        <taxon>Bacteria</taxon>
        <taxon>Pseudomonadati</taxon>
        <taxon>Pseudomonadota</taxon>
        <taxon>Alphaproteobacteria</taxon>
        <taxon>Sphingomonadales</taxon>
        <taxon>Sphingomonadaceae</taxon>
        <taxon>Sphingomonas</taxon>
    </lineage>
</organism>
<dbReference type="SUPFAM" id="SSF51735">
    <property type="entry name" value="NAD(P)-binding Rossmann-fold domains"/>
    <property type="match status" value="1"/>
</dbReference>
<evidence type="ECO:0000259" key="1">
    <source>
        <dbReference type="Pfam" id="PF05368"/>
    </source>
</evidence>
<dbReference type="RefSeq" id="WP_252168794.1">
    <property type="nucleotide sequence ID" value="NZ_CP084931.1"/>
</dbReference>
<dbReference type="Proteomes" id="UP001056937">
    <property type="component" value="Chromosome 2"/>
</dbReference>
<accession>A0ABY4XDC4</accession>
<feature type="domain" description="NmrA-like" evidence="1">
    <location>
        <begin position="2"/>
        <end position="257"/>
    </location>
</feature>
<dbReference type="Gene3D" id="3.40.50.720">
    <property type="entry name" value="NAD(P)-binding Rossmann-like Domain"/>
    <property type="match status" value="1"/>
</dbReference>
<evidence type="ECO:0000313" key="2">
    <source>
        <dbReference type="EMBL" id="USI74980.1"/>
    </source>
</evidence>
<dbReference type="Pfam" id="PF05368">
    <property type="entry name" value="NmrA"/>
    <property type="match status" value="1"/>
</dbReference>
<dbReference type="InterPro" id="IPR008030">
    <property type="entry name" value="NmrA-like"/>
</dbReference>
<proteinExistence type="predicted"/>
<keyword evidence="3" id="KW-1185">Reference proteome</keyword>
<reference evidence="2" key="1">
    <citation type="journal article" date="2022" name="Toxins">
        <title>Genomic Analysis of Sphingopyxis sp. USTB-05 for Biodegrading Cyanobacterial Hepatotoxins.</title>
        <authorList>
            <person name="Liu C."/>
            <person name="Xu Q."/>
            <person name="Zhao Z."/>
            <person name="Zhang H."/>
            <person name="Liu X."/>
            <person name="Yin C."/>
            <person name="Liu Y."/>
            <person name="Yan H."/>
        </authorList>
    </citation>
    <scope>NUCLEOTIDE SEQUENCE</scope>
    <source>
        <strain evidence="2">NBD5</strain>
    </source>
</reference>